<keyword evidence="1" id="KW-0175">Coiled coil</keyword>
<reference evidence="2 3" key="1">
    <citation type="submission" date="2017-03" db="EMBL/GenBank/DDBJ databases">
        <authorList>
            <person name="Afonso C.L."/>
            <person name="Miller P.J."/>
            <person name="Scott M.A."/>
            <person name="Spackman E."/>
            <person name="Goraichik I."/>
            <person name="Dimitrov K.M."/>
            <person name="Suarez D.L."/>
            <person name="Swayne D.E."/>
        </authorList>
    </citation>
    <scope>NUCLEOTIDE SEQUENCE [LARGE SCALE GENOMIC DNA]</scope>
    <source>
        <strain evidence="2">SB41UT1</strain>
    </source>
</reference>
<organism evidence="2 3">
    <name type="scientific">Parendozoicomonas haliclonae</name>
    <dbReference type="NCBI Taxonomy" id="1960125"/>
    <lineage>
        <taxon>Bacteria</taxon>
        <taxon>Pseudomonadati</taxon>
        <taxon>Pseudomonadota</taxon>
        <taxon>Gammaproteobacteria</taxon>
        <taxon>Oceanospirillales</taxon>
        <taxon>Endozoicomonadaceae</taxon>
        <taxon>Parendozoicomonas</taxon>
    </lineage>
</organism>
<evidence type="ECO:0000256" key="1">
    <source>
        <dbReference type="SAM" id="Coils"/>
    </source>
</evidence>
<feature type="coiled-coil region" evidence="1">
    <location>
        <begin position="217"/>
        <end position="244"/>
    </location>
</feature>
<keyword evidence="3" id="KW-1185">Reference proteome</keyword>
<dbReference type="OrthoDB" id="9844684at2"/>
<proteinExistence type="predicted"/>
<sequence>MSGIGDKIGEKLPNLKNLHNVVLSKLAHNNITGQIKYAWRGFKASVQDAVQTFVHKFQDSRMHVTRLNSREVQLLKMARGEEVTEAELSKAFNRGDSQKAQQDAVVWMDGFKKGSEMMPDLAVKAAARHQDELAGHTAAQKELERLTTLDNLKVIQAEKKFAQHHPHWRKDWDRHLIVVGEQGKGVDGVAKHFKDEFAKAGEGGQKLGAEQYDEILYNALESNLDQLKNYQARLTAEVEEHLEAAQRGTPIQTERLKALQHEAAFDAIEYIEKCLQPTEAGKAMRASLISKYSSAFGLETSINRDIEVTPDRQEFNEKLEKLMQDLQKKPD</sequence>
<evidence type="ECO:0000313" key="2">
    <source>
        <dbReference type="EMBL" id="SMA50930.1"/>
    </source>
</evidence>
<name>A0A1X7AS78_9GAMM</name>
<dbReference type="Proteomes" id="UP000196573">
    <property type="component" value="Unassembled WGS sequence"/>
</dbReference>
<evidence type="ECO:0000313" key="3">
    <source>
        <dbReference type="Proteomes" id="UP000196573"/>
    </source>
</evidence>
<accession>A0A1X7AS78</accession>
<protein>
    <submittedName>
        <fullName evidence="2">Uncharacterized protein</fullName>
    </submittedName>
</protein>
<dbReference type="AlphaFoldDB" id="A0A1X7AS78"/>
<gene>
    <name evidence="2" type="ORF">EHSB41UT_04748</name>
</gene>
<dbReference type="EMBL" id="FWPT01000021">
    <property type="protein sequence ID" value="SMA50930.1"/>
    <property type="molecule type" value="Genomic_DNA"/>
</dbReference>
<dbReference type="RefSeq" id="WP_087113372.1">
    <property type="nucleotide sequence ID" value="NZ_FWPT01000021.1"/>
</dbReference>